<evidence type="ECO:0008006" key="4">
    <source>
        <dbReference type="Google" id="ProtNLM"/>
    </source>
</evidence>
<dbReference type="SUPFAM" id="SSF53335">
    <property type="entry name" value="S-adenosyl-L-methionine-dependent methyltransferases"/>
    <property type="match status" value="1"/>
</dbReference>
<keyword evidence="3" id="KW-1185">Reference proteome</keyword>
<organism evidence="2 3">
    <name type="scientific">Cyclotella atomus</name>
    <dbReference type="NCBI Taxonomy" id="382360"/>
    <lineage>
        <taxon>Eukaryota</taxon>
        <taxon>Sar</taxon>
        <taxon>Stramenopiles</taxon>
        <taxon>Ochrophyta</taxon>
        <taxon>Bacillariophyta</taxon>
        <taxon>Coscinodiscophyceae</taxon>
        <taxon>Thalassiosirophycidae</taxon>
        <taxon>Stephanodiscales</taxon>
        <taxon>Stephanodiscaceae</taxon>
        <taxon>Cyclotella</taxon>
    </lineage>
</organism>
<dbReference type="Proteomes" id="UP001530400">
    <property type="component" value="Unassembled WGS sequence"/>
</dbReference>
<reference evidence="2 3" key="1">
    <citation type="submission" date="2024-10" db="EMBL/GenBank/DDBJ databases">
        <title>Updated reference genomes for cyclostephanoid diatoms.</title>
        <authorList>
            <person name="Roberts W.R."/>
            <person name="Alverson A.J."/>
        </authorList>
    </citation>
    <scope>NUCLEOTIDE SEQUENCE [LARGE SCALE GENOMIC DNA]</scope>
    <source>
        <strain evidence="2 3">AJA010-31</strain>
    </source>
</reference>
<evidence type="ECO:0000313" key="2">
    <source>
        <dbReference type="EMBL" id="KAL3770015.1"/>
    </source>
</evidence>
<sequence>MSIQNVKEEHDSCYDYSTDDEVENFALTIDELKDDEVEKLTFSTDGLKDDASCSVNDSTSQSDDEDSKDFVLEFDERYNDPQGKIAFCCQNCKCPESKVRMQIRNNCGNSSGQGGGNTQLYHKGCCHNDKHQTVDYLSPMMRAIDEAISDGNKKKRPKVLNQMTKSDIAKQYERAKKEEKQYENEEYDVDKTNQIHTNLAYNDSCKAFIKRDKIKGRGLRVLALFSGIGSETVVLKRLGLPIEAIVHIEHDPVAVHVIKWNHKHDGIKHTYIEKFEDIYGNDSDPNVNKLDELVSQHGVFDLVTSGAPCQNLSGLNACRDVDALNAQYLMKVGKLIKRLDLLQRSNGMEERILFLSENVVFHEYEQFDVHYSDFSPEGLSPMRVDAKDVGPVKRNRLYWMNMPVNSFEDIKDVASEVSADVCLDSGWRCIVDLLREDVVVYKANAFLASLTRIDDKRMQGKYDYSDDAASRDDYIIGTYSVAERERMMGLPVGYVEKPLRDLFEQLSENAFKLPEINTEGKTYRDFLPRSLWHFRKKCNFKFEPSNHEPFFQLGISSPLEGKKDLAFFKEVEYCKHLVGNGWSIPVVEHLVSKLRDLFDEGSFVTYEEYNYQFPWAPYNTR</sequence>
<evidence type="ECO:0000256" key="1">
    <source>
        <dbReference type="SAM" id="MobiDB-lite"/>
    </source>
</evidence>
<gene>
    <name evidence="2" type="ORF">ACHAWO_013391</name>
</gene>
<dbReference type="InterPro" id="IPR029063">
    <property type="entry name" value="SAM-dependent_MTases_sf"/>
</dbReference>
<protein>
    <recommendedName>
        <fullName evidence="4">DNA (cytosine-5-)-methyltransferase</fullName>
    </recommendedName>
</protein>
<feature type="region of interest" description="Disordered" evidence="1">
    <location>
        <begin position="46"/>
        <end position="67"/>
    </location>
</feature>
<accession>A0ABD3N1J6</accession>
<dbReference type="EMBL" id="JALLPJ020001319">
    <property type="protein sequence ID" value="KAL3770015.1"/>
    <property type="molecule type" value="Genomic_DNA"/>
</dbReference>
<dbReference type="InterPro" id="IPR050390">
    <property type="entry name" value="C5-Methyltransferase"/>
</dbReference>
<dbReference type="Gene3D" id="3.40.50.150">
    <property type="entry name" value="Vaccinia Virus protein VP39"/>
    <property type="match status" value="1"/>
</dbReference>
<proteinExistence type="predicted"/>
<dbReference type="AlphaFoldDB" id="A0ABD3N1J6"/>
<name>A0ABD3N1J6_9STRA</name>
<comment type="caution">
    <text evidence="2">The sequence shown here is derived from an EMBL/GenBank/DDBJ whole genome shotgun (WGS) entry which is preliminary data.</text>
</comment>
<dbReference type="PANTHER" id="PTHR23068:SF25">
    <property type="entry name" value="DNA (CYTOSINE-5)-METHYLTRANSFERASE DRM2"/>
    <property type="match status" value="1"/>
</dbReference>
<evidence type="ECO:0000313" key="3">
    <source>
        <dbReference type="Proteomes" id="UP001530400"/>
    </source>
</evidence>
<dbReference type="PANTHER" id="PTHR23068">
    <property type="entry name" value="DNA CYTOSINE-5- -METHYLTRANSFERASE 3-RELATED"/>
    <property type="match status" value="1"/>
</dbReference>